<accession>A0A835LKR0</accession>
<dbReference type="EC" id="3.1.1.-" evidence="5"/>
<keyword evidence="5" id="KW-0964">Secreted</keyword>
<organism evidence="7 8">
    <name type="scientific">Coptis chinensis</name>
    <dbReference type="NCBI Taxonomy" id="261450"/>
    <lineage>
        <taxon>Eukaryota</taxon>
        <taxon>Viridiplantae</taxon>
        <taxon>Streptophyta</taxon>
        <taxon>Embryophyta</taxon>
        <taxon>Tracheophyta</taxon>
        <taxon>Spermatophyta</taxon>
        <taxon>Magnoliopsida</taxon>
        <taxon>Ranunculales</taxon>
        <taxon>Ranunculaceae</taxon>
        <taxon>Coptidoideae</taxon>
        <taxon>Coptis</taxon>
    </lineage>
</organism>
<evidence type="ECO:0000313" key="7">
    <source>
        <dbReference type="EMBL" id="KAF9590906.1"/>
    </source>
</evidence>
<evidence type="ECO:0000256" key="5">
    <source>
        <dbReference type="RuleBase" id="RU363114"/>
    </source>
</evidence>
<keyword evidence="5" id="KW-0378">Hydrolase</keyword>
<dbReference type="InterPro" id="IPR004963">
    <property type="entry name" value="PAE/NOTUM"/>
</dbReference>
<dbReference type="Pfam" id="PF03283">
    <property type="entry name" value="PAE"/>
    <property type="match status" value="1"/>
</dbReference>
<reference evidence="7 8" key="1">
    <citation type="submission" date="2020-10" db="EMBL/GenBank/DDBJ databases">
        <title>The Coptis chinensis genome and diversification of protoberbering-type alkaloids.</title>
        <authorList>
            <person name="Wang B."/>
            <person name="Shu S."/>
            <person name="Song C."/>
            <person name="Liu Y."/>
        </authorList>
    </citation>
    <scope>NUCLEOTIDE SEQUENCE [LARGE SCALE GENOMIC DNA]</scope>
    <source>
        <strain evidence="7">HL-2020</strain>
        <tissue evidence="7">Leaf</tissue>
    </source>
</reference>
<keyword evidence="6" id="KW-0472">Membrane</keyword>
<comment type="subcellular location">
    <subcellularLocation>
        <location evidence="2 5">Secreted</location>
        <location evidence="2 5">Cell wall</location>
    </subcellularLocation>
</comment>
<proteinExistence type="inferred from homology"/>
<dbReference type="SUPFAM" id="SSF53474">
    <property type="entry name" value="alpha/beta-Hydrolases"/>
    <property type="match status" value="1"/>
</dbReference>
<dbReference type="GO" id="GO:0071555">
    <property type="term" value="P:cell wall organization"/>
    <property type="evidence" value="ECO:0007669"/>
    <property type="project" value="UniProtKB-KW"/>
</dbReference>
<evidence type="ECO:0000256" key="1">
    <source>
        <dbReference type="ARBA" id="ARBA00003534"/>
    </source>
</evidence>
<dbReference type="GO" id="GO:0016787">
    <property type="term" value="F:hydrolase activity"/>
    <property type="evidence" value="ECO:0007669"/>
    <property type="project" value="UniProtKB-KW"/>
</dbReference>
<dbReference type="Proteomes" id="UP000631114">
    <property type="component" value="Unassembled WGS sequence"/>
</dbReference>
<evidence type="ECO:0000256" key="2">
    <source>
        <dbReference type="ARBA" id="ARBA00004191"/>
    </source>
</evidence>
<protein>
    <recommendedName>
        <fullName evidence="5">Pectin acetylesterase</fullName>
        <ecNumber evidence="5">3.1.1.-</ecNumber>
    </recommendedName>
</protein>
<dbReference type="EMBL" id="JADFTS010000008">
    <property type="protein sequence ID" value="KAF9590906.1"/>
    <property type="molecule type" value="Genomic_DNA"/>
</dbReference>
<dbReference type="PANTHER" id="PTHR21562">
    <property type="entry name" value="NOTUM-RELATED"/>
    <property type="match status" value="1"/>
</dbReference>
<feature type="transmembrane region" description="Helical" evidence="6">
    <location>
        <begin position="18"/>
        <end position="35"/>
    </location>
</feature>
<sequence length="400" mass="44793">MASHRGVIWLRKLGNKDYIIISLALLLLIIILTTFDSSSPPIQSTTPNPPLGKLSLLRNAKSLGAVCLDGSPPGYHFRKGFGSGSRNWLLHIEGGGWCNSIKSCSLRQLTALGSSNFMEHEVPFSGILSEDALQNPDFFNWNKVKIRYCDGASLSGNAESEFHNGTKLFFRGRVIWKAIIDEIMSKGLGTSKQALLSGCSAGGLATLIHCDDFREILPKNVDVKCLADASFFLDESDISGNYTMRSFYRDVVHLQCFFPQEILKNTKTPIFLVNPAYDFWQIQNILSPDASDLYQSWQHCKRNIKNCNPNQLDILHGFRSSLLKAVNEFLNNKDGGVFINSCFIHCQTFMASTWHSPNSPRVNNKTIAEAVGDWYFNRKAVKEIDCPYPCNPTCHNMDFS</sequence>
<dbReference type="InterPro" id="IPR029058">
    <property type="entry name" value="AB_hydrolase_fold"/>
</dbReference>
<keyword evidence="6" id="KW-1133">Transmembrane helix</keyword>
<comment type="similarity">
    <text evidence="3 5">Belongs to the pectinacetylesterase family.</text>
</comment>
<keyword evidence="8" id="KW-1185">Reference proteome</keyword>
<comment type="caution">
    <text evidence="7">The sequence shown here is derived from an EMBL/GenBank/DDBJ whole genome shotgun (WGS) entry which is preliminary data.</text>
</comment>
<dbReference type="AlphaFoldDB" id="A0A835LKR0"/>
<dbReference type="PANTHER" id="PTHR21562:SF83">
    <property type="entry name" value="PECTIN ACETYLESTERASE 4"/>
    <property type="match status" value="1"/>
</dbReference>
<comment type="function">
    <text evidence="1 5">Hydrolyzes acetyl esters in homogalacturonan regions of pectin. In type I primary cell wall, galacturonic acid residues of pectin can be acetylated at the O-2 and O-3 positions. Decreasing the degree of acetylation of pectin gels in vitro alters their physical properties.</text>
</comment>
<evidence type="ECO:0000256" key="6">
    <source>
        <dbReference type="SAM" id="Phobius"/>
    </source>
</evidence>
<evidence type="ECO:0000256" key="3">
    <source>
        <dbReference type="ARBA" id="ARBA00005784"/>
    </source>
</evidence>
<keyword evidence="6" id="KW-0812">Transmembrane</keyword>
<evidence type="ECO:0000256" key="4">
    <source>
        <dbReference type="ARBA" id="ARBA00022512"/>
    </source>
</evidence>
<evidence type="ECO:0000313" key="8">
    <source>
        <dbReference type="Proteomes" id="UP000631114"/>
    </source>
</evidence>
<keyword evidence="4 5" id="KW-0134">Cell wall</keyword>
<keyword evidence="5" id="KW-0961">Cell wall biogenesis/degradation</keyword>
<dbReference type="OrthoDB" id="2015280at2759"/>
<name>A0A835LKR0_9MAGN</name>
<gene>
    <name evidence="7" type="ORF">IFM89_000162</name>
</gene>